<comment type="caution">
    <text evidence="1">The sequence shown here is derived from an EMBL/GenBank/DDBJ whole genome shotgun (WGS) entry which is preliminary data.</text>
</comment>
<dbReference type="Proteomes" id="UP000295657">
    <property type="component" value="Unassembled WGS sequence"/>
</dbReference>
<protein>
    <submittedName>
        <fullName evidence="1">Nucleoside-diphosphate-sugar epimerase</fullName>
    </submittedName>
</protein>
<dbReference type="OrthoDB" id="751203at2"/>
<sequence length="284" mass="31913">MRSVSIVGLGWFGYPLARDLRNLGWEVKGSKRTHEGAEQMRLNRLEAYPLELTPEINADPDDLTALLSVEALVINVPPSEYFFDLNNYVGSIQNLVNEALLCGVGHIVFISSTSVFPECEGVYSEDTPPQPTTEVGKALLAIENWLFGLEDVDVDIIRFGGLIGDDRHPVHSLAGKQDISGGNTPVNLVHIEDCSRAIQLLLEIPAYHRLYHLVAPKHPSRNEYYCGAAQKLGLEIPHFICRAEDPQRIIRADKICRELDFVYQYPDPKAFVQREENFPPSEFE</sequence>
<dbReference type="RefSeq" id="WP_133545294.1">
    <property type="nucleotide sequence ID" value="NZ_SNYQ01000007.1"/>
</dbReference>
<dbReference type="AlphaFoldDB" id="A0A4R6VAQ8"/>
<dbReference type="SUPFAM" id="SSF51735">
    <property type="entry name" value="NAD(P)-binding Rossmann-fold domains"/>
    <property type="match status" value="1"/>
</dbReference>
<dbReference type="InterPro" id="IPR051783">
    <property type="entry name" value="NAD(P)-dependent_oxidoreduct"/>
</dbReference>
<dbReference type="InterPro" id="IPR036291">
    <property type="entry name" value="NAD(P)-bd_dom_sf"/>
</dbReference>
<dbReference type="EMBL" id="SNYQ01000007">
    <property type="protein sequence ID" value="TDQ56974.1"/>
    <property type="molecule type" value="Genomic_DNA"/>
</dbReference>
<dbReference type="GO" id="GO:0005737">
    <property type="term" value="C:cytoplasm"/>
    <property type="evidence" value="ECO:0007669"/>
    <property type="project" value="TreeGrafter"/>
</dbReference>
<reference evidence="1 2" key="1">
    <citation type="submission" date="2019-03" db="EMBL/GenBank/DDBJ databases">
        <title>Genomic Encyclopedia of Type Strains, Phase IV (KMG-IV): sequencing the most valuable type-strain genomes for metagenomic binning, comparative biology and taxonomic classification.</title>
        <authorList>
            <person name="Goeker M."/>
        </authorList>
    </citation>
    <scope>NUCLEOTIDE SEQUENCE [LARGE SCALE GENOMIC DNA]</scope>
    <source>
        <strain evidence="1 2">DSM 28403</strain>
    </source>
</reference>
<dbReference type="GO" id="GO:0004029">
    <property type="term" value="F:aldehyde dehydrogenase (NAD+) activity"/>
    <property type="evidence" value="ECO:0007669"/>
    <property type="project" value="TreeGrafter"/>
</dbReference>
<dbReference type="Gene3D" id="3.40.50.720">
    <property type="entry name" value="NAD(P)-binding Rossmann-like Domain"/>
    <property type="match status" value="1"/>
</dbReference>
<gene>
    <name evidence="1" type="ORF">EDC45_1641</name>
</gene>
<name>A0A4R6VAQ8_9PAST</name>
<organism evidence="1 2">
    <name type="scientific">Mesocricetibacter intestinalis</name>
    <dbReference type="NCBI Taxonomy" id="1521930"/>
    <lineage>
        <taxon>Bacteria</taxon>
        <taxon>Pseudomonadati</taxon>
        <taxon>Pseudomonadota</taxon>
        <taxon>Gammaproteobacteria</taxon>
        <taxon>Pasteurellales</taxon>
        <taxon>Pasteurellaceae</taxon>
        <taxon>Mesocricetibacter</taxon>
    </lineage>
</organism>
<accession>A0A4R6VAQ8</accession>
<proteinExistence type="predicted"/>
<dbReference type="PANTHER" id="PTHR48079">
    <property type="entry name" value="PROTEIN YEEZ"/>
    <property type="match status" value="1"/>
</dbReference>
<keyword evidence="2" id="KW-1185">Reference proteome</keyword>
<dbReference type="PANTHER" id="PTHR48079:SF6">
    <property type="entry name" value="NAD(P)-BINDING DOMAIN-CONTAINING PROTEIN-RELATED"/>
    <property type="match status" value="1"/>
</dbReference>
<dbReference type="CDD" id="cd05266">
    <property type="entry name" value="SDR_a4"/>
    <property type="match status" value="1"/>
</dbReference>
<evidence type="ECO:0000313" key="2">
    <source>
        <dbReference type="Proteomes" id="UP000295657"/>
    </source>
</evidence>
<evidence type="ECO:0000313" key="1">
    <source>
        <dbReference type="EMBL" id="TDQ56974.1"/>
    </source>
</evidence>